<proteinExistence type="inferred from homology"/>
<keyword evidence="5" id="KW-0812">Transmembrane</keyword>
<name>A0A1L8CKE4_9PROT</name>
<evidence type="ECO:0000256" key="3">
    <source>
        <dbReference type="PIRSR" id="PIRSR603782-1"/>
    </source>
</evidence>
<dbReference type="InterPro" id="IPR003782">
    <property type="entry name" value="SCO1/SenC"/>
</dbReference>
<keyword evidence="4" id="KW-1015">Disulfide bond</keyword>
<organism evidence="7 8">
    <name type="scientific">Mariprofundus micogutta</name>
    <dbReference type="NCBI Taxonomy" id="1921010"/>
    <lineage>
        <taxon>Bacteria</taxon>
        <taxon>Pseudomonadati</taxon>
        <taxon>Pseudomonadota</taxon>
        <taxon>Candidatius Mariprofundia</taxon>
        <taxon>Mariprofundales</taxon>
        <taxon>Mariprofundaceae</taxon>
        <taxon>Mariprofundus</taxon>
    </lineage>
</organism>
<dbReference type="InterPro" id="IPR036249">
    <property type="entry name" value="Thioredoxin-like_sf"/>
</dbReference>
<comment type="similarity">
    <text evidence="1">Belongs to the SCO1/2 family.</text>
</comment>
<dbReference type="AlphaFoldDB" id="A0A1L8CKE4"/>
<evidence type="ECO:0000256" key="2">
    <source>
        <dbReference type="ARBA" id="ARBA00023008"/>
    </source>
</evidence>
<evidence type="ECO:0000313" key="7">
    <source>
        <dbReference type="EMBL" id="GAV19382.1"/>
    </source>
</evidence>
<feature type="transmembrane region" description="Helical" evidence="5">
    <location>
        <begin position="7"/>
        <end position="27"/>
    </location>
</feature>
<reference evidence="7 8" key="1">
    <citation type="journal article" date="2017" name="Arch. Microbiol.">
        <title>Mariprofundus micogutta sp. nov., a novel iron-oxidizing zetaproteobacterium isolated from a deep-sea hydrothermal field at the Bayonnaise knoll of the Izu-Ogasawara arc, and a description of Mariprofundales ord. nov. and Zetaproteobacteria classis nov.</title>
        <authorList>
            <person name="Makita H."/>
            <person name="Tanaka E."/>
            <person name="Mitsunobu S."/>
            <person name="Miyazaki M."/>
            <person name="Nunoura T."/>
            <person name="Uematsu K."/>
            <person name="Takaki Y."/>
            <person name="Nishi S."/>
            <person name="Shimamura S."/>
            <person name="Takai K."/>
        </authorList>
    </citation>
    <scope>NUCLEOTIDE SEQUENCE [LARGE SCALE GENOMIC DNA]</scope>
    <source>
        <strain evidence="7 8">ET2</strain>
    </source>
</reference>
<dbReference type="OrthoDB" id="5295811at2"/>
<gene>
    <name evidence="7" type="ORF">MMIC_P0316</name>
</gene>
<feature type="binding site" evidence="3">
    <location>
        <position position="70"/>
    </location>
    <ligand>
        <name>Cu cation</name>
        <dbReference type="ChEBI" id="CHEBI:23378"/>
    </ligand>
</feature>
<sequence>MSSKSSKFPYVILILAFIMIGFGAYNLNKMPDSKYPNFNADFSLHSGDKSVSFSDLSGKVSVVFFGYTHCPDVCPATLVNFGKALKMLDEDERNLVRAVFISLDHDRDTPETVQKYTNFFHPDIIGLTGDDKEVAAAAKSFMVPNEKNKPNAKGNYTMNHGTYLYIIRPDGKLGELASHKDSAEKIVASLRKWIKWAE</sequence>
<dbReference type="PANTHER" id="PTHR12151">
    <property type="entry name" value="ELECTRON TRANSPORT PROTIN SCO1/SENC FAMILY MEMBER"/>
    <property type="match status" value="1"/>
</dbReference>
<keyword evidence="5" id="KW-0472">Membrane</keyword>
<feature type="domain" description="Thioredoxin" evidence="6">
    <location>
        <begin position="29"/>
        <end position="198"/>
    </location>
</feature>
<dbReference type="CDD" id="cd02968">
    <property type="entry name" value="SCO"/>
    <property type="match status" value="1"/>
</dbReference>
<keyword evidence="5" id="KW-1133">Transmembrane helix</keyword>
<feature type="binding site" evidence="3">
    <location>
        <position position="74"/>
    </location>
    <ligand>
        <name>Cu cation</name>
        <dbReference type="ChEBI" id="CHEBI:23378"/>
    </ligand>
</feature>
<dbReference type="Pfam" id="PF02630">
    <property type="entry name" value="SCO1-SenC"/>
    <property type="match status" value="1"/>
</dbReference>
<keyword evidence="8" id="KW-1185">Reference proteome</keyword>
<feature type="binding site" evidence="3">
    <location>
        <position position="160"/>
    </location>
    <ligand>
        <name>Cu cation</name>
        <dbReference type="ChEBI" id="CHEBI:23378"/>
    </ligand>
</feature>
<dbReference type="RefSeq" id="WP_072658576.1">
    <property type="nucleotide sequence ID" value="NZ_BDFD01000002.1"/>
</dbReference>
<dbReference type="PANTHER" id="PTHR12151:SF25">
    <property type="entry name" value="LINALOOL DEHYDRATASE_ISOMERASE DOMAIN-CONTAINING PROTEIN"/>
    <property type="match status" value="1"/>
</dbReference>
<evidence type="ECO:0000259" key="6">
    <source>
        <dbReference type="PROSITE" id="PS51352"/>
    </source>
</evidence>
<dbReference type="SUPFAM" id="SSF52833">
    <property type="entry name" value="Thioredoxin-like"/>
    <property type="match status" value="1"/>
</dbReference>
<dbReference type="Gene3D" id="3.40.30.10">
    <property type="entry name" value="Glutaredoxin"/>
    <property type="match status" value="1"/>
</dbReference>
<evidence type="ECO:0000256" key="4">
    <source>
        <dbReference type="PIRSR" id="PIRSR603782-2"/>
    </source>
</evidence>
<protein>
    <submittedName>
        <fullName evidence="7">Protein SCO1/2</fullName>
    </submittedName>
</protein>
<keyword evidence="3" id="KW-0479">Metal-binding</keyword>
<feature type="disulfide bond" description="Redox-active" evidence="4">
    <location>
        <begin position="70"/>
        <end position="74"/>
    </location>
</feature>
<dbReference type="GO" id="GO:0046872">
    <property type="term" value="F:metal ion binding"/>
    <property type="evidence" value="ECO:0007669"/>
    <property type="project" value="UniProtKB-KW"/>
</dbReference>
<dbReference type="FunFam" id="3.40.30.10:FF:000013">
    <property type="entry name" value="Blast:Protein SCO1 homolog, mitochondrial"/>
    <property type="match status" value="1"/>
</dbReference>
<evidence type="ECO:0000313" key="8">
    <source>
        <dbReference type="Proteomes" id="UP000231632"/>
    </source>
</evidence>
<keyword evidence="2 3" id="KW-0186">Copper</keyword>
<accession>A0A1L8CKE4</accession>
<dbReference type="STRING" id="1921010.MMIC_P0316"/>
<dbReference type="EMBL" id="BDFD01000002">
    <property type="protein sequence ID" value="GAV19382.1"/>
    <property type="molecule type" value="Genomic_DNA"/>
</dbReference>
<evidence type="ECO:0000256" key="1">
    <source>
        <dbReference type="ARBA" id="ARBA00010996"/>
    </source>
</evidence>
<dbReference type="Proteomes" id="UP000231632">
    <property type="component" value="Unassembled WGS sequence"/>
</dbReference>
<dbReference type="PROSITE" id="PS51352">
    <property type="entry name" value="THIOREDOXIN_2"/>
    <property type="match status" value="1"/>
</dbReference>
<evidence type="ECO:0000256" key="5">
    <source>
        <dbReference type="SAM" id="Phobius"/>
    </source>
</evidence>
<comment type="caution">
    <text evidence="7">The sequence shown here is derived from an EMBL/GenBank/DDBJ whole genome shotgun (WGS) entry which is preliminary data.</text>
</comment>
<dbReference type="InterPro" id="IPR013766">
    <property type="entry name" value="Thioredoxin_domain"/>
</dbReference>